<evidence type="ECO:0000256" key="1">
    <source>
        <dbReference type="ARBA" id="ARBA00023054"/>
    </source>
</evidence>
<evidence type="ECO:0000313" key="6">
    <source>
        <dbReference type="WBParaSite" id="SSTP_0001066700.1"/>
    </source>
</evidence>
<dbReference type="WBParaSite" id="SSTP_0001066700.1">
    <property type="protein sequence ID" value="SSTP_0001066700.1"/>
    <property type="gene ID" value="SSTP_0001066700"/>
</dbReference>
<evidence type="ECO:0000313" key="7">
    <source>
        <dbReference type="WBParaSite" id="TCONS_00000368.p1"/>
    </source>
</evidence>
<dbReference type="GO" id="GO:0032991">
    <property type="term" value="C:protein-containing complex"/>
    <property type="evidence" value="ECO:0007669"/>
    <property type="project" value="UniProtKB-ARBA"/>
</dbReference>
<protein>
    <submittedName>
        <fullName evidence="6">SMC hinge domain-containing protein</fullName>
    </submittedName>
    <submittedName>
        <fullName evidence="7">Structural maintenance of chromosomes protein</fullName>
    </submittedName>
</protein>
<dbReference type="SUPFAM" id="SSF75553">
    <property type="entry name" value="Smc hinge domain"/>
    <property type="match status" value="1"/>
</dbReference>
<proteinExistence type="predicted"/>
<dbReference type="AlphaFoldDB" id="A0A0K0EMH8"/>
<evidence type="ECO:0000256" key="2">
    <source>
        <dbReference type="SAM" id="Coils"/>
    </source>
</evidence>
<accession>A0A0K0EMH8</accession>
<sequence length="1179" mass="136843">MAYISKLTLKNFLSFKEESEFIFDSKVNIICGRNGSGKSNVYTAFLHVFTDLYDKQSTVERTNTLFNSGKYGNEASITIEVLSKVREHDNNNMYLFKKIITPYKQELYFNGNIISRKDLVLQLEALGFQCINKYIVLRQGEIITSKDFNKNGLFKILLQFFDINESVVWEGKCKSAVISCKEKVSNIRISVDSKQQLYSNYSDKVKDYRGLSRLETLKKAFEKKIGIEKFDDYAADIARIKSMIKEYECKHERYSEEKNVISKNSSIVTQQVSECYSKLKDVLEKIDLNKKELFQKSEELEKTRSAFNDAKIDLNEVLAKKSKIRDQISQVADDLVTARNTYAVLQEEIGEVDVTEKDELSSKILSISNELAEKKEILAIMENNSSKKKIEMVESDIQKFSGFLEQEKSKVNLLYDKNIQMKKDIYDLETRIEHAKLEVSKYDEASNETKANLDKELSEKSELILAIEENKKALLDGISIQSPVEEYYSRQRLYGLKAIEEHFNYKNLFDVKNPNYDQYSDIYYGVLCDIFNCNDELAKKCVQLVVPKSTLLGVVVGSVSETKTIKEILDKIECKEKINLYPLESYENVSIRRIDRPNVKPLIDVLTYDEKFRNLIIDIFGSWYIVDDIRVAHEVSRSFNVNCITRDFSVYKRNGQITCGVSKVPPNAIDVRQKFLEDQTKYARKLIDVKKLQISLTIQNLKLNEKNEEINLLQSKLESIEYDRSTWNGDLLMNEARLSDLKNSIIYVEKEMKNSTDHIDGLTSKIEKLNELKNTKMDVQAKDKLSVEVANLEESLKDLNKRMNNLIKRNNNLLKLPEQEKEIKFLEKQHETFTKMLEEDFGDGRLIELNNQLQQRIKDYENVIKELKETDENLSNIESELEFKYKELNDEKENLSSNLKNIYKDIFNILKQIKDLQNQLDKYRGFSEQLSQYQLTVVEEQLFNEYKDYNIKDLKEEYEKIKVRYETVSAIENDDIEDMENYINDFNFIVEKSTSTSNKVEETSNYVDILISGKDRTFIEGSKFIFKQASILFKEFFPAGDVRFQFATKGSVSVDQLTLKDIQGVKVRVKTSSDGNFIECGFSGGQRNVIVLCLIIACHNYFSCPFICFDEIEADFDTIFRNSFVGIIKHLTYNNQVFLTTFREEITKVGGTFYQISPTENGSIVSRISKDEALALIER</sequence>
<keyword evidence="1 2" id="KW-0175">Coiled coil</keyword>
<dbReference type="GO" id="GO:0005694">
    <property type="term" value="C:chromosome"/>
    <property type="evidence" value="ECO:0007669"/>
    <property type="project" value="InterPro"/>
</dbReference>
<dbReference type="GO" id="GO:0005524">
    <property type="term" value="F:ATP binding"/>
    <property type="evidence" value="ECO:0007669"/>
    <property type="project" value="InterPro"/>
</dbReference>
<evidence type="ECO:0000259" key="3">
    <source>
        <dbReference type="Pfam" id="PF02463"/>
    </source>
</evidence>
<dbReference type="SUPFAM" id="SSF52540">
    <property type="entry name" value="P-loop containing nucleoside triphosphate hydrolases"/>
    <property type="match status" value="2"/>
</dbReference>
<reference evidence="6" key="1">
    <citation type="submission" date="2015-08" db="UniProtKB">
        <authorList>
            <consortium name="WormBaseParasite"/>
        </authorList>
    </citation>
    <scope>IDENTIFICATION</scope>
</reference>
<dbReference type="InterPro" id="IPR027417">
    <property type="entry name" value="P-loop_NTPase"/>
</dbReference>
<feature type="domain" description="SMC hinge" evidence="4">
    <location>
        <begin position="523"/>
        <end position="635"/>
    </location>
</feature>
<feature type="coiled-coil region" evidence="2">
    <location>
        <begin position="752"/>
        <end position="919"/>
    </location>
</feature>
<evidence type="ECO:0000259" key="4">
    <source>
        <dbReference type="Pfam" id="PF06470"/>
    </source>
</evidence>
<keyword evidence="5" id="KW-1185">Reference proteome</keyword>
<dbReference type="Gene3D" id="1.20.1060.20">
    <property type="match status" value="1"/>
</dbReference>
<feature type="coiled-coil region" evidence="2">
    <location>
        <begin position="237"/>
        <end position="303"/>
    </location>
</feature>
<dbReference type="Gene3D" id="3.40.50.300">
    <property type="entry name" value="P-loop containing nucleotide triphosphate hydrolases"/>
    <property type="match status" value="2"/>
</dbReference>
<dbReference type="InterPro" id="IPR036277">
    <property type="entry name" value="SMC_hinge_sf"/>
</dbReference>
<feature type="domain" description="RecF/RecN/SMC N-terminal" evidence="3">
    <location>
        <begin position="3"/>
        <end position="1163"/>
    </location>
</feature>
<dbReference type="WBParaSite" id="TCONS_00000368.p1">
    <property type="protein sequence ID" value="TCONS_00000368.p1"/>
    <property type="gene ID" value="XLOC_000376"/>
</dbReference>
<feature type="coiled-coil region" evidence="2">
    <location>
        <begin position="696"/>
        <end position="723"/>
    </location>
</feature>
<name>A0A0K0EMH8_STRER</name>
<dbReference type="STRING" id="6248.A0A0K0EMH8"/>
<evidence type="ECO:0000313" key="5">
    <source>
        <dbReference type="Proteomes" id="UP000035681"/>
    </source>
</evidence>
<dbReference type="GO" id="GO:0051276">
    <property type="term" value="P:chromosome organization"/>
    <property type="evidence" value="ECO:0007669"/>
    <property type="project" value="InterPro"/>
</dbReference>
<dbReference type="PANTHER" id="PTHR43977">
    <property type="entry name" value="STRUCTURAL MAINTENANCE OF CHROMOSOMES PROTEIN 3"/>
    <property type="match status" value="1"/>
</dbReference>
<organism evidence="6">
    <name type="scientific">Strongyloides stercoralis</name>
    <name type="common">Threadworm</name>
    <dbReference type="NCBI Taxonomy" id="6248"/>
    <lineage>
        <taxon>Eukaryota</taxon>
        <taxon>Metazoa</taxon>
        <taxon>Ecdysozoa</taxon>
        <taxon>Nematoda</taxon>
        <taxon>Chromadorea</taxon>
        <taxon>Rhabditida</taxon>
        <taxon>Tylenchina</taxon>
        <taxon>Panagrolaimomorpha</taxon>
        <taxon>Strongyloidoidea</taxon>
        <taxon>Strongyloididae</taxon>
        <taxon>Strongyloides</taxon>
    </lineage>
</organism>
<dbReference type="Pfam" id="PF06470">
    <property type="entry name" value="SMC_hinge"/>
    <property type="match status" value="1"/>
</dbReference>
<dbReference type="InterPro" id="IPR010935">
    <property type="entry name" value="SMC_hinge"/>
</dbReference>
<dbReference type="InterPro" id="IPR003395">
    <property type="entry name" value="RecF/RecN/SMC_N"/>
</dbReference>
<dbReference type="Gene3D" id="3.30.70.1620">
    <property type="match status" value="1"/>
</dbReference>
<dbReference type="Proteomes" id="UP000035681">
    <property type="component" value="Unplaced"/>
</dbReference>
<dbReference type="Pfam" id="PF02463">
    <property type="entry name" value="SMC_N"/>
    <property type="match status" value="1"/>
</dbReference>